<dbReference type="Gene3D" id="3.40.190.10">
    <property type="entry name" value="Periplasmic binding protein-like II"/>
    <property type="match status" value="2"/>
</dbReference>
<evidence type="ECO:0000256" key="2">
    <source>
        <dbReference type="ARBA" id="ARBA00022729"/>
    </source>
</evidence>
<dbReference type="EMBL" id="BMFZ01000002">
    <property type="protein sequence ID" value="GGA36583.1"/>
    <property type="molecule type" value="Genomic_DNA"/>
</dbReference>
<evidence type="ECO:0000313" key="5">
    <source>
        <dbReference type="EMBL" id="GGA36583.1"/>
    </source>
</evidence>
<dbReference type="Pfam" id="PF00497">
    <property type="entry name" value="SBP_bac_3"/>
    <property type="match status" value="1"/>
</dbReference>
<organism evidence="5 6">
    <name type="scientific">Hafnia psychrotolerans</name>
    <dbReference type="NCBI Taxonomy" id="1477018"/>
    <lineage>
        <taxon>Bacteria</taxon>
        <taxon>Pseudomonadati</taxon>
        <taxon>Pseudomonadota</taxon>
        <taxon>Gammaproteobacteria</taxon>
        <taxon>Enterobacterales</taxon>
        <taxon>Hafniaceae</taxon>
        <taxon>Hafnia</taxon>
    </lineage>
</organism>
<evidence type="ECO:0000256" key="3">
    <source>
        <dbReference type="SAM" id="SignalP"/>
    </source>
</evidence>
<name>A0ABQ1G522_9GAMM</name>
<dbReference type="InterPro" id="IPR001638">
    <property type="entry name" value="Solute-binding_3/MltF_N"/>
</dbReference>
<comment type="caution">
    <text evidence="5">The sequence shown here is derived from an EMBL/GenBank/DDBJ whole genome shotgun (WGS) entry which is preliminary data.</text>
</comment>
<accession>A0ABQ1G522</accession>
<feature type="domain" description="Solute-binding protein family 3/N-terminal" evidence="4">
    <location>
        <begin position="39"/>
        <end position="260"/>
    </location>
</feature>
<feature type="chain" id="PRO_5047360783" evidence="3">
    <location>
        <begin position="29"/>
        <end position="272"/>
    </location>
</feature>
<gene>
    <name evidence="5" type="ORF">GCM10011328_09290</name>
</gene>
<protein>
    <submittedName>
        <fullName evidence="5">ABC transporter substrate-binding protein</fullName>
    </submittedName>
</protein>
<dbReference type="SUPFAM" id="SSF53850">
    <property type="entry name" value="Periplasmic binding protein-like II"/>
    <property type="match status" value="1"/>
</dbReference>
<proteinExistence type="inferred from homology"/>
<keyword evidence="2 3" id="KW-0732">Signal</keyword>
<evidence type="ECO:0000256" key="1">
    <source>
        <dbReference type="ARBA" id="ARBA00010333"/>
    </source>
</evidence>
<dbReference type="Proteomes" id="UP000627464">
    <property type="component" value="Unassembled WGS sequence"/>
</dbReference>
<evidence type="ECO:0000259" key="4">
    <source>
        <dbReference type="SMART" id="SM00062"/>
    </source>
</evidence>
<comment type="similarity">
    <text evidence="1">Belongs to the bacterial solute-binding protein 3 family.</text>
</comment>
<dbReference type="PANTHER" id="PTHR35936">
    <property type="entry name" value="MEMBRANE-BOUND LYTIC MUREIN TRANSGLYCOSYLASE F"/>
    <property type="match status" value="1"/>
</dbReference>
<evidence type="ECO:0000313" key="6">
    <source>
        <dbReference type="Proteomes" id="UP000627464"/>
    </source>
</evidence>
<keyword evidence="6" id="KW-1185">Reference proteome</keyword>
<dbReference type="PANTHER" id="PTHR35936:SF17">
    <property type="entry name" value="ARGININE-BINDING EXTRACELLULAR PROTEIN ARTP"/>
    <property type="match status" value="1"/>
</dbReference>
<reference evidence="6" key="1">
    <citation type="journal article" date="2019" name="Int. J. Syst. Evol. Microbiol.">
        <title>The Global Catalogue of Microorganisms (GCM) 10K type strain sequencing project: providing services to taxonomists for standard genome sequencing and annotation.</title>
        <authorList>
            <consortium name="The Broad Institute Genomics Platform"/>
            <consortium name="The Broad Institute Genome Sequencing Center for Infectious Disease"/>
            <person name="Wu L."/>
            <person name="Ma J."/>
        </authorList>
    </citation>
    <scope>NUCLEOTIDE SEQUENCE [LARGE SCALE GENOMIC DNA]</scope>
    <source>
        <strain evidence="6">CGMCC 1.12806</strain>
    </source>
</reference>
<dbReference type="RefSeq" id="WP_188470887.1">
    <property type="nucleotide sequence ID" value="NZ_BMFZ01000002.1"/>
</dbReference>
<dbReference type="CDD" id="cd13697">
    <property type="entry name" value="PBP2_ArtJ_like"/>
    <property type="match status" value="1"/>
</dbReference>
<feature type="signal peptide" evidence="3">
    <location>
        <begin position="1"/>
        <end position="28"/>
    </location>
</feature>
<dbReference type="SMART" id="SM00062">
    <property type="entry name" value="PBPb"/>
    <property type="match status" value="1"/>
</dbReference>
<sequence>MSEISMLKKLVITSCIVSALFGTATANARSLDEIMKSKTLVVGVNPNLPPLGVYDDKNQISGFDATVAKKIADSMGVKLELVAVGSNDRVPFIMSDKIDAVMGGMTRNDDRMKVVDFTDPVNTEVLGILTTDKKPYKKWQDLNDPSVKLVQVRGTTPIKYIQDNIPKAQLLILDNYPDAVRTIAQGRADALIDVLDFMLDYTKKYPTKWHVVDDPIEVDYDCIAVSKGNTALREKLNTEIAVLHKSGFIASSWKKWFGHAMLHDPTASPTKY</sequence>